<name>A0A1D8TKM0_9CYAN</name>
<dbReference type="Proteomes" id="UP000177870">
    <property type="component" value="Chromosome"/>
</dbReference>
<dbReference type="EMBL" id="CP017599">
    <property type="protein sequence ID" value="AOW98181.1"/>
    <property type="molecule type" value="Genomic_DNA"/>
</dbReference>
<reference evidence="2" key="1">
    <citation type="submission" date="2016-10" db="EMBL/GenBank/DDBJ databases">
        <title>Comparative genomics uncovers the prolific and rare metabolic potential of the cyanobacterial genus Moorea.</title>
        <authorList>
            <person name="Leao T."/>
            <person name="Castelao G."/>
            <person name="Korobeynikov A."/>
            <person name="Monroe E.A."/>
            <person name="Podell S."/>
            <person name="Glukhov E."/>
            <person name="Allen E."/>
            <person name="Gerwick W.H."/>
            <person name="Gerwick L."/>
        </authorList>
    </citation>
    <scope>NUCLEOTIDE SEQUENCE [LARGE SCALE GENOMIC DNA]</scope>
    <source>
        <strain evidence="2">PAL-8-15-08-1</strain>
    </source>
</reference>
<proteinExistence type="predicted"/>
<dbReference type="AlphaFoldDB" id="A0A1D8TKM0"/>
<dbReference type="KEGG" id="mpro:BJP34_00870"/>
<gene>
    <name evidence="1" type="ORF">BJP34_00870</name>
</gene>
<sequence length="375" mass="42500">MVCDRTTPATNDYLLSHTLSRIVAPNIPSALIGSSGWNHIYQTVQSLPSQLTITKGFGFECPLQSSLPQADILLCIGEEGRGILAENNNINLLPETFQVHPIWQRVCNFCTQWADPSSPLFDKIDQIWLEFDVNPEPAPIPLPSVFFDFFEYSILPGGGYQWVSQTALKLLLGRVLSPEVEQCLFNCFESLPSGADVFTIGAMLARDSDVVRVCMGLAPAEIIPYLNRIGWQGDTDELEALVCELANVASSLVIDLDVCHRVLPKVGLECYVRTKTETEQLLDYLVKKGLCLPEKRDRILAYPGYIHQRQNPQQWPSYLKWQASFLKRGYLSTFAKRLNHIKVVYQPYQDLIAKAYLALWHHWLPDPKLHQQKKL</sequence>
<evidence type="ECO:0000313" key="2">
    <source>
        <dbReference type="Proteomes" id="UP000177870"/>
    </source>
</evidence>
<organism evidence="1 2">
    <name type="scientific">Moorena producens PAL-8-15-08-1</name>
    <dbReference type="NCBI Taxonomy" id="1458985"/>
    <lineage>
        <taxon>Bacteria</taxon>
        <taxon>Bacillati</taxon>
        <taxon>Cyanobacteriota</taxon>
        <taxon>Cyanophyceae</taxon>
        <taxon>Coleofasciculales</taxon>
        <taxon>Coleofasciculaceae</taxon>
        <taxon>Moorena</taxon>
    </lineage>
</organism>
<evidence type="ECO:0000313" key="1">
    <source>
        <dbReference type="EMBL" id="AOW98181.1"/>
    </source>
</evidence>
<protein>
    <submittedName>
        <fullName evidence="1">Uncharacterized protein</fullName>
    </submittedName>
</protein>
<accession>A0A1D8TKM0</accession>